<keyword evidence="12" id="KW-1185">Reference proteome</keyword>
<dbReference type="GO" id="GO:0016020">
    <property type="term" value="C:membrane"/>
    <property type="evidence" value="ECO:0007669"/>
    <property type="project" value="InterPro"/>
</dbReference>
<evidence type="ECO:0000259" key="8">
    <source>
        <dbReference type="PROSITE" id="PS51096"/>
    </source>
</evidence>
<dbReference type="AlphaFoldDB" id="A0A0T9L5G9"/>
<evidence type="ECO:0000256" key="5">
    <source>
        <dbReference type="ARBA" id="ARBA00022679"/>
    </source>
</evidence>
<dbReference type="Pfam" id="PF03610">
    <property type="entry name" value="EIIA-man"/>
    <property type="match status" value="1"/>
</dbReference>
<feature type="domain" description="PTS EIIA type-4" evidence="8">
    <location>
        <begin position="1"/>
        <end position="125"/>
    </location>
</feature>
<dbReference type="GO" id="GO:0009401">
    <property type="term" value="P:phosphoenolpyruvate-dependent sugar phosphotransferase system"/>
    <property type="evidence" value="ECO:0007669"/>
    <property type="project" value="UniProtKB-KW"/>
</dbReference>
<dbReference type="CDD" id="cd00006">
    <property type="entry name" value="PTS_IIA_man"/>
    <property type="match status" value="1"/>
</dbReference>
<dbReference type="GO" id="GO:0016301">
    <property type="term" value="F:kinase activity"/>
    <property type="evidence" value="ECO:0007669"/>
    <property type="project" value="UniProtKB-KW"/>
</dbReference>
<proteinExistence type="predicted"/>
<dbReference type="NCBIfam" id="NF040761">
    <property type="entry name" value="AgaF"/>
    <property type="match status" value="1"/>
</dbReference>
<dbReference type="EMBL" id="NHOG01000019">
    <property type="protein sequence ID" value="OVZ78815.1"/>
    <property type="molecule type" value="Genomic_DNA"/>
</dbReference>
<evidence type="ECO:0000256" key="2">
    <source>
        <dbReference type="ARBA" id="ARBA00022448"/>
    </source>
</evidence>
<dbReference type="Proteomes" id="UP000195840">
    <property type="component" value="Unassembled WGS sequence"/>
</dbReference>
<organism evidence="9 11">
    <name type="scientific">Yersinia kristensenii</name>
    <dbReference type="NCBI Taxonomy" id="28152"/>
    <lineage>
        <taxon>Bacteria</taxon>
        <taxon>Pseudomonadati</taxon>
        <taxon>Pseudomonadota</taxon>
        <taxon>Gammaproteobacteria</taxon>
        <taxon>Enterobacterales</taxon>
        <taxon>Yersiniaceae</taxon>
        <taxon>Yersinia</taxon>
    </lineage>
</organism>
<comment type="subcellular location">
    <subcellularLocation>
        <location evidence="1">Cytoplasm</location>
    </subcellularLocation>
</comment>
<accession>A0A0T9L5G9</accession>
<keyword evidence="3" id="KW-0963">Cytoplasm</keyword>
<dbReference type="EMBL" id="CPYI01000005">
    <property type="protein sequence ID" value="CNE59695.1"/>
    <property type="molecule type" value="Genomic_DNA"/>
</dbReference>
<dbReference type="PROSITE" id="PS51096">
    <property type="entry name" value="PTS_EIIA_TYPE_4"/>
    <property type="match status" value="1"/>
</dbReference>
<dbReference type="RefSeq" id="WP_049559391.1">
    <property type="nucleotide sequence ID" value="NZ_CABHXR010000028.1"/>
</dbReference>
<evidence type="ECO:0000313" key="11">
    <source>
        <dbReference type="Proteomes" id="UP000045824"/>
    </source>
</evidence>
<evidence type="ECO:0000313" key="10">
    <source>
        <dbReference type="EMBL" id="OVZ78815.1"/>
    </source>
</evidence>
<dbReference type="InterPro" id="IPR036662">
    <property type="entry name" value="PTS_EIIA_man-typ_sf"/>
</dbReference>
<dbReference type="PANTHER" id="PTHR33799:SF1">
    <property type="entry name" value="PTS SYSTEM MANNOSE-SPECIFIC EIIAB COMPONENT-RELATED"/>
    <property type="match status" value="1"/>
</dbReference>
<name>A0A0T9L5G9_YERKR</name>
<keyword evidence="2" id="KW-0813">Transport</keyword>
<dbReference type="SUPFAM" id="SSF53062">
    <property type="entry name" value="PTS system fructose IIA component-like"/>
    <property type="match status" value="1"/>
</dbReference>
<dbReference type="Proteomes" id="UP000045824">
    <property type="component" value="Unassembled WGS sequence"/>
</dbReference>
<dbReference type="InterPro" id="IPR004701">
    <property type="entry name" value="PTS_EIIA_man-typ"/>
</dbReference>
<dbReference type="InterPro" id="IPR051471">
    <property type="entry name" value="Bacterial_PTS_sugar_comp"/>
</dbReference>
<keyword evidence="6" id="KW-0598">Phosphotransferase system</keyword>
<gene>
    <name evidence="9" type="primary">manX_3</name>
    <name evidence="10" type="ORF">CBW52_17010</name>
    <name evidence="9" type="ORF">ERS008491_01725</name>
</gene>
<evidence type="ECO:0000256" key="4">
    <source>
        <dbReference type="ARBA" id="ARBA00022597"/>
    </source>
</evidence>
<keyword evidence="5 9" id="KW-0808">Transferase</keyword>
<dbReference type="Gene3D" id="3.40.50.510">
    <property type="entry name" value="Phosphotransferase system, mannose-type IIA component"/>
    <property type="match status" value="1"/>
</dbReference>
<dbReference type="PANTHER" id="PTHR33799">
    <property type="entry name" value="PTS PERMEASE-RELATED-RELATED"/>
    <property type="match status" value="1"/>
</dbReference>
<dbReference type="InterPro" id="IPR033887">
    <property type="entry name" value="PTS_IIA_man"/>
</dbReference>
<keyword evidence="4" id="KW-0762">Sugar transport</keyword>
<evidence type="ECO:0000313" key="9">
    <source>
        <dbReference type="EMBL" id="CNE59695.1"/>
    </source>
</evidence>
<evidence type="ECO:0000313" key="12">
    <source>
        <dbReference type="Proteomes" id="UP000195840"/>
    </source>
</evidence>
<dbReference type="GO" id="GO:0005737">
    <property type="term" value="C:cytoplasm"/>
    <property type="evidence" value="ECO:0007669"/>
    <property type="project" value="UniProtKB-SubCell"/>
</dbReference>
<evidence type="ECO:0000256" key="7">
    <source>
        <dbReference type="ARBA" id="ARBA00022777"/>
    </source>
</evidence>
<evidence type="ECO:0000256" key="1">
    <source>
        <dbReference type="ARBA" id="ARBA00004496"/>
    </source>
</evidence>
<reference evidence="9 11" key="1">
    <citation type="submission" date="2015-03" db="EMBL/GenBank/DDBJ databases">
        <authorList>
            <person name="Murphy D."/>
        </authorList>
    </citation>
    <scope>NUCLEOTIDE SEQUENCE [LARGE SCALE GENOMIC DNA]</scope>
    <source>
        <strain evidence="9 11">FCF326</strain>
    </source>
</reference>
<reference evidence="10 12" key="2">
    <citation type="submission" date="2017-05" db="EMBL/GenBank/DDBJ databases">
        <title>Whole genome sequencing of Yersinia kristensenii.</title>
        <authorList>
            <person name="Campioni F."/>
        </authorList>
    </citation>
    <scope>NUCLEOTIDE SEQUENCE [LARGE SCALE GENOMIC DNA]</scope>
    <source>
        <strain evidence="10 12">CFSAN060538</strain>
    </source>
</reference>
<evidence type="ECO:0000256" key="3">
    <source>
        <dbReference type="ARBA" id="ARBA00022490"/>
    </source>
</evidence>
<protein>
    <submittedName>
        <fullName evidence="10">PTS N-acetylgalactosamine transporter subunit IIA</fullName>
    </submittedName>
    <submittedName>
        <fullName evidence="9">Putative phosphotransferase system protein</fullName>
    </submittedName>
</protein>
<sequence length="146" mass="15763">MVSIIITGHGHFASGLYNALEQIIGPQQQIIAIDFPVGMNTQQLDQALQQALDALPVEQGVIFFTDLLGGSPFRSAVQLSVQQPQFEVIAGTNMQMLAETVLDRDEIPTASEFVQQALAAGSRGIVHFVLESDTPDNESNEEPEGI</sequence>
<keyword evidence="7" id="KW-0418">Kinase</keyword>
<evidence type="ECO:0000256" key="6">
    <source>
        <dbReference type="ARBA" id="ARBA00022683"/>
    </source>
</evidence>